<dbReference type="SUPFAM" id="SSF69336">
    <property type="entry name" value="Alpha subunit of glutamate synthase, C-terminal domain"/>
    <property type="match status" value="1"/>
</dbReference>
<dbReference type="Pfam" id="PF01493">
    <property type="entry name" value="GXGXG"/>
    <property type="match status" value="1"/>
</dbReference>
<dbReference type="Proteomes" id="UP000037460">
    <property type="component" value="Unassembled WGS sequence"/>
</dbReference>
<evidence type="ECO:0000256" key="14">
    <source>
        <dbReference type="ARBA" id="ARBA00023164"/>
    </source>
</evidence>
<dbReference type="Pfam" id="PF00310">
    <property type="entry name" value="GATase_2"/>
    <property type="match status" value="1"/>
</dbReference>
<evidence type="ECO:0000256" key="17">
    <source>
        <dbReference type="ARBA" id="ARBA00039085"/>
    </source>
</evidence>
<evidence type="ECO:0000256" key="7">
    <source>
        <dbReference type="ARBA" id="ARBA00022630"/>
    </source>
</evidence>
<evidence type="ECO:0000256" key="11">
    <source>
        <dbReference type="ARBA" id="ARBA00023002"/>
    </source>
</evidence>
<evidence type="ECO:0000256" key="5">
    <source>
        <dbReference type="ARBA" id="ARBA00009716"/>
    </source>
</evidence>
<comment type="caution">
    <text evidence="19">The sequence shown here is derived from an EMBL/GenBank/DDBJ whole genome shotgun (WGS) entry which is preliminary data.</text>
</comment>
<evidence type="ECO:0000256" key="12">
    <source>
        <dbReference type="ARBA" id="ARBA00023004"/>
    </source>
</evidence>
<keyword evidence="7" id="KW-0285">Flavoprotein</keyword>
<dbReference type="Gene3D" id="2.160.20.60">
    <property type="entry name" value="Glutamate synthase, alpha subunit, C-terminal domain"/>
    <property type="match status" value="1"/>
</dbReference>
<evidence type="ECO:0000256" key="1">
    <source>
        <dbReference type="ARBA" id="ARBA00001917"/>
    </source>
</evidence>
<evidence type="ECO:0000259" key="18">
    <source>
        <dbReference type="PROSITE" id="PS51278"/>
    </source>
</evidence>
<dbReference type="InterPro" id="IPR006982">
    <property type="entry name" value="Glu_synth_centr_N"/>
</dbReference>
<dbReference type="Pfam" id="PF01645">
    <property type="entry name" value="Glu_synthase"/>
    <property type="match status" value="1"/>
</dbReference>
<evidence type="ECO:0000313" key="20">
    <source>
        <dbReference type="Proteomes" id="UP000037460"/>
    </source>
</evidence>
<keyword evidence="11" id="KW-0560">Oxidoreductase</keyword>
<comment type="cofactor">
    <cofactor evidence="2">
        <name>[3Fe-4S] cluster</name>
        <dbReference type="ChEBI" id="CHEBI:21137"/>
    </cofactor>
</comment>
<evidence type="ECO:0000256" key="15">
    <source>
        <dbReference type="ARBA" id="ARBA00023291"/>
    </source>
</evidence>
<keyword evidence="10" id="KW-0315">Glutamine amidotransferase</keyword>
<dbReference type="InterPro" id="IPR017932">
    <property type="entry name" value="GATase_2_dom"/>
</dbReference>
<dbReference type="UniPathway" id="UPA00045"/>
<dbReference type="GO" id="GO:0016041">
    <property type="term" value="F:glutamate synthase (ferredoxin) activity"/>
    <property type="evidence" value="ECO:0007669"/>
    <property type="project" value="UniProtKB-EC"/>
</dbReference>
<dbReference type="GO" id="GO:0046872">
    <property type="term" value="F:metal ion binding"/>
    <property type="evidence" value="ECO:0007669"/>
    <property type="project" value="UniProtKB-KW"/>
</dbReference>
<keyword evidence="13" id="KW-0411">Iron-sulfur</keyword>
<keyword evidence="6" id="KW-0028">Amino-acid biosynthesis</keyword>
<evidence type="ECO:0000256" key="3">
    <source>
        <dbReference type="ARBA" id="ARBA00004802"/>
    </source>
</evidence>
<evidence type="ECO:0000256" key="10">
    <source>
        <dbReference type="ARBA" id="ARBA00022962"/>
    </source>
</evidence>
<keyword evidence="15" id="KW-0003">3Fe-4S</keyword>
<keyword evidence="8" id="KW-0288">FMN</keyword>
<comment type="cofactor">
    <cofactor evidence="1">
        <name>FMN</name>
        <dbReference type="ChEBI" id="CHEBI:58210"/>
    </cofactor>
</comment>
<dbReference type="PANTHER" id="PTHR11938">
    <property type="entry name" value="FAD NADPH DEHYDROGENASE/OXIDOREDUCTASE"/>
    <property type="match status" value="1"/>
</dbReference>
<comment type="pathway">
    <text evidence="3">Energy metabolism; nitrogen metabolism.</text>
</comment>
<keyword evidence="20" id="KW-1185">Reference proteome</keyword>
<dbReference type="SUPFAM" id="SSF51395">
    <property type="entry name" value="FMN-linked oxidoreductases"/>
    <property type="match status" value="1"/>
</dbReference>
<dbReference type="GO" id="GO:0019676">
    <property type="term" value="P:ammonia assimilation cycle"/>
    <property type="evidence" value="ECO:0007669"/>
    <property type="project" value="TreeGrafter"/>
</dbReference>
<dbReference type="Gene3D" id="3.60.20.10">
    <property type="entry name" value="Glutamine Phosphoribosylpyrophosphate, subunit 1, domain 1"/>
    <property type="match status" value="1"/>
</dbReference>
<evidence type="ECO:0000256" key="8">
    <source>
        <dbReference type="ARBA" id="ARBA00022643"/>
    </source>
</evidence>
<dbReference type="OrthoDB" id="4327079at2759"/>
<evidence type="ECO:0000256" key="13">
    <source>
        <dbReference type="ARBA" id="ARBA00023014"/>
    </source>
</evidence>
<comment type="pathway">
    <text evidence="4">Nitrogen metabolism.</text>
</comment>
<dbReference type="PROSITE" id="PS51278">
    <property type="entry name" value="GATASE_TYPE_2"/>
    <property type="match status" value="1"/>
</dbReference>
<sequence length="1589" mass="171981">MLLAHFAASFAFLVPNAPLAPRTGTATRPQVAPARASAPLLQLATPPLRIGQFGFPEPGPPVLVEERDACGVGFIADIKGRRRHETIARAIHALSCMEHRGGCGGDGISGDGAGVLTSVPWELFEAEGYLKGKPSESCGVAMMFLPQAEADAQKAQSLLEVQAAAKGFVFLGWRDPPQNKDVLGPLARAALPRIRQAFLHHPTLRGDALEAALYQVRRSTQAEVLDKCGKRVGGAQTYFCSLSSRTIIYKGMVMSAVLGPFYGDLTNPAFHTNFAVYHRRFSTNTNPKWPLAQPMRCLAHNGEINTLIGNVNWQRALDIQRKRRDPLCSLDKSDSANLDAVFENLVRSGGKTPAMALSILVPEAYREQPEYKNDPEVEAMYEYYSGLQEPWDGPALLIFCDGKQLGATLDRNGLRPARYLLTKDGLLGFMSETGVIEVDDSEVVSKGRLGPGNMITLDLETGEFRPNQEVKRDLASKAPYGEWLKERRAIVEPLPFNVEEAEAVPENLMQQLTAFGWSLEDLEMQVGDMANSGKETLFSLGEDTPLAVLSEKPHPLYDYFKQRFAQVTNPPIDPLREGIVMNLDMALGKRHDLRDAPSPELAEQLRITSPVLNGNELGAIRKLRKVATASTIYPISDGPEGLEKAVKALCAAAEQQVRNGAEVIVLSDQKAGGMGVDDAFIPPLLAVGAVHHHLITAGVRLEASIIVETAQAWSTHHIACLVGFGASAVHPYLLYSSVKYLYASEKRTKMRASGQINDITLAKNFENLRYALDSGVLKILSKIGISLLSSYHGAQIFEAIGLGKELIDSAFVGTPSRIGGLTFKDVAEEVAVWHATAQLVDGTKPLNNWGFVKFYQKLEHHNWNPPMSRLLHKALRSADASGEGLDFYKTYTDSVEETVPSTIRDMLEIVSDRKPISIDLVEPVEAIMKRFCTGGMSLGALSREAHETLAIGVNRAGGRSNSGEGGEDECRWSSIEDATAEGTSDSFPHLKGLRNGDIAVSKIKQVASGRFGVTPAYLMSAEQIEIKIAQGAKPGEGGQLPGSKVNEYIASIRACKKGVMLVSPPPHHDIYSIEDLAQLIYDLHQINPKAKVSVKLVSQVGIGTVASGVAKAGSDVIQISGHDGGTGAAPLTSIKHAGGPWELGLAEAHQQLVLNGLRDRVVLRVDGGLKTGYDVLMGALFGANEFGFGTIAMISVGCIVARICHTNNCPVGVTTQKKELREKFVGVPSDTFNFFWYAAQEVRQCLAELGYTSLSEVIGRADLLKQRERTLGKTSSLDLRYIQQIPQLRTPEEREQLEEDPLPHSQTNTLDDELLAREDVQRAIREHAHVTVESSITNVDRTASARITGEIAKLHGNKGWRGSLHLIFTGCAGQSFGFACLPGLDLEVRGDANDYVGKSMHGGRIRIRPVDCIEGRKIGFDPSKSVIVGNTCLYGATGGRFFACGRAGERFCVRNSNAEAVVEGAGDHCCEYMTGGVVAVLGPVGRNVGAGQTGGWGYFLEDGEDYSLDGRINSDVVMQPVNAIGAAQLKTLIEAHLEATGSKKAQTILDDWDAYLPKFKQVYPMSEAGAPEVSGVAEGISTTEFAVVD</sequence>
<dbReference type="PANTHER" id="PTHR11938:SF133">
    <property type="entry name" value="GLUTAMATE SYNTHASE (NADH)"/>
    <property type="match status" value="1"/>
</dbReference>
<evidence type="ECO:0000313" key="19">
    <source>
        <dbReference type="EMBL" id="KOO22112.1"/>
    </source>
</evidence>
<dbReference type="EMBL" id="JWZX01003310">
    <property type="protein sequence ID" value="KOO22112.1"/>
    <property type="molecule type" value="Genomic_DNA"/>
</dbReference>
<comment type="similarity">
    <text evidence="5">Belongs to the glutamate synthase family.</text>
</comment>
<dbReference type="GO" id="GO:0051538">
    <property type="term" value="F:3 iron, 4 sulfur cluster binding"/>
    <property type="evidence" value="ECO:0007669"/>
    <property type="project" value="UniProtKB-KW"/>
</dbReference>
<dbReference type="NCBIfam" id="NF008730">
    <property type="entry name" value="PRK11750.1"/>
    <property type="match status" value="1"/>
</dbReference>
<keyword evidence="14" id="KW-0314">Glutamate biosynthesis</keyword>
<gene>
    <name evidence="19" type="ORF">Ctob_000994</name>
</gene>
<reference evidence="20" key="1">
    <citation type="journal article" date="2015" name="PLoS Genet.">
        <title>Genome Sequence and Transcriptome Analyses of Chrysochromulina tobin: Metabolic Tools for Enhanced Algal Fitness in the Prominent Order Prymnesiales (Haptophyceae).</title>
        <authorList>
            <person name="Hovde B.T."/>
            <person name="Deodato C.R."/>
            <person name="Hunsperger H.M."/>
            <person name="Ryken S.A."/>
            <person name="Yost W."/>
            <person name="Jha R.K."/>
            <person name="Patterson J."/>
            <person name="Monnat R.J. Jr."/>
            <person name="Barlow S.B."/>
            <person name="Starkenburg S.R."/>
            <person name="Cattolico R.A."/>
        </authorList>
    </citation>
    <scope>NUCLEOTIDE SEQUENCE</scope>
    <source>
        <strain evidence="20">CCMP291</strain>
    </source>
</reference>
<evidence type="ECO:0000256" key="9">
    <source>
        <dbReference type="ARBA" id="ARBA00022723"/>
    </source>
</evidence>
<dbReference type="InterPro" id="IPR029055">
    <property type="entry name" value="Ntn_hydrolases_N"/>
</dbReference>
<comment type="pathway">
    <text evidence="16">Amino-acid biosynthesis; L-glutamate biosynthesis via GLT pathway; L-glutamate from 2-oxoglutarate and L-glutamine (ferredoxin route): step 1/1.</text>
</comment>
<keyword evidence="9" id="KW-0479">Metal-binding</keyword>
<dbReference type="GO" id="GO:0006537">
    <property type="term" value="P:glutamate biosynthetic process"/>
    <property type="evidence" value="ECO:0007669"/>
    <property type="project" value="UniProtKB-KW"/>
</dbReference>
<evidence type="ECO:0000256" key="2">
    <source>
        <dbReference type="ARBA" id="ARBA00001927"/>
    </source>
</evidence>
<proteinExistence type="inferred from homology"/>
<feature type="domain" description="Glutamine amidotransferase type-2" evidence="18">
    <location>
        <begin position="70"/>
        <end position="460"/>
    </location>
</feature>
<evidence type="ECO:0000256" key="6">
    <source>
        <dbReference type="ARBA" id="ARBA00022605"/>
    </source>
</evidence>
<dbReference type="Gene3D" id="3.20.20.70">
    <property type="entry name" value="Aldolase class I"/>
    <property type="match status" value="2"/>
</dbReference>
<dbReference type="SUPFAM" id="SSF56235">
    <property type="entry name" value="N-terminal nucleophile aminohydrolases (Ntn hydrolases)"/>
    <property type="match status" value="1"/>
</dbReference>
<dbReference type="InterPro" id="IPR036485">
    <property type="entry name" value="Glu_synth_asu_C_sf"/>
</dbReference>
<dbReference type="InterPro" id="IPR002489">
    <property type="entry name" value="Glu_synth_asu_C"/>
</dbReference>
<evidence type="ECO:0000256" key="16">
    <source>
        <dbReference type="ARBA" id="ARBA00037928"/>
    </source>
</evidence>
<dbReference type="EC" id="1.4.7.1" evidence="17"/>
<dbReference type="Pfam" id="PF04898">
    <property type="entry name" value="Glu_syn_central"/>
    <property type="match status" value="1"/>
</dbReference>
<keyword evidence="12" id="KW-0408">Iron</keyword>
<protein>
    <recommendedName>
        <fullName evidence="17">glutamate synthase (ferredoxin)</fullName>
        <ecNumber evidence="17">1.4.7.1</ecNumber>
    </recommendedName>
</protein>
<accession>A0A0M0J6Z8</accession>
<evidence type="ECO:0000256" key="4">
    <source>
        <dbReference type="ARBA" id="ARBA00004909"/>
    </source>
</evidence>
<dbReference type="CDD" id="cd00713">
    <property type="entry name" value="GltS"/>
    <property type="match status" value="1"/>
</dbReference>
<organism evidence="19 20">
    <name type="scientific">Chrysochromulina tobinii</name>
    <dbReference type="NCBI Taxonomy" id="1460289"/>
    <lineage>
        <taxon>Eukaryota</taxon>
        <taxon>Haptista</taxon>
        <taxon>Haptophyta</taxon>
        <taxon>Prymnesiophyceae</taxon>
        <taxon>Prymnesiales</taxon>
        <taxon>Chrysochromulinaceae</taxon>
        <taxon>Chrysochromulina</taxon>
    </lineage>
</organism>
<dbReference type="InterPro" id="IPR013785">
    <property type="entry name" value="Aldolase_TIM"/>
</dbReference>
<name>A0A0M0J6Z8_9EUKA</name>
<dbReference type="InterPro" id="IPR050711">
    <property type="entry name" value="ET-N_metabolism_enzyme"/>
</dbReference>
<dbReference type="CDD" id="cd02808">
    <property type="entry name" value="GltS_FMN"/>
    <property type="match status" value="1"/>
</dbReference>
<dbReference type="InterPro" id="IPR002932">
    <property type="entry name" value="Glu_synthdom"/>
</dbReference>
<dbReference type="FunFam" id="3.20.20.70:FF:000084">
    <property type="entry name" value="Ferredoxin-dependent glutamate synthase, chloroplastic"/>
    <property type="match status" value="1"/>
</dbReference>